<dbReference type="EMBL" id="AP014965">
    <property type="protein sequence ID" value="BAT07767.1"/>
    <property type="molecule type" value="Genomic_DNA"/>
</dbReference>
<name>A0A0P0XMF6_ORYSJ</name>
<feature type="compositionally biased region" description="Low complexity" evidence="1">
    <location>
        <begin position="505"/>
        <end position="518"/>
    </location>
</feature>
<accession>A0A0P0XMF6</accession>
<feature type="region of interest" description="Disordered" evidence="1">
    <location>
        <begin position="192"/>
        <end position="256"/>
    </location>
</feature>
<feature type="region of interest" description="Disordered" evidence="1">
    <location>
        <begin position="112"/>
        <end position="145"/>
    </location>
</feature>
<keyword evidence="4" id="KW-1185">Reference proteome</keyword>
<evidence type="ECO:0000313" key="4">
    <source>
        <dbReference type="Proteomes" id="UP000059680"/>
    </source>
</evidence>
<organism evidence="3 4">
    <name type="scientific">Oryza sativa subsp. japonica</name>
    <name type="common">Rice</name>
    <dbReference type="NCBI Taxonomy" id="39947"/>
    <lineage>
        <taxon>Eukaryota</taxon>
        <taxon>Viridiplantae</taxon>
        <taxon>Streptophyta</taxon>
        <taxon>Embryophyta</taxon>
        <taxon>Tracheophyta</taxon>
        <taxon>Spermatophyta</taxon>
        <taxon>Magnoliopsida</taxon>
        <taxon>Liliopsida</taxon>
        <taxon>Poales</taxon>
        <taxon>Poaceae</taxon>
        <taxon>BOP clade</taxon>
        <taxon>Oryzoideae</taxon>
        <taxon>Oryzeae</taxon>
        <taxon>Oryzinae</taxon>
        <taxon>Oryza</taxon>
        <taxon>Oryza sativa</taxon>
    </lineage>
</organism>
<evidence type="ECO:0000259" key="2">
    <source>
        <dbReference type="Pfam" id="PF05678"/>
    </source>
</evidence>
<gene>
    <name evidence="3" type="ordered locus">Os09g0370500</name>
    <name evidence="3" type="ORF">OSNPB_090370500</name>
</gene>
<reference evidence="3 4" key="2">
    <citation type="journal article" date="2013" name="Plant Cell Physiol.">
        <title>Rice Annotation Project Database (RAP-DB): an integrative and interactive database for rice genomics.</title>
        <authorList>
            <person name="Sakai H."/>
            <person name="Lee S.S."/>
            <person name="Tanaka T."/>
            <person name="Numa H."/>
            <person name="Kim J."/>
            <person name="Kawahara Y."/>
            <person name="Wakimoto H."/>
            <person name="Yang C.C."/>
            <person name="Iwamoto M."/>
            <person name="Abe T."/>
            <person name="Yamada Y."/>
            <person name="Muto A."/>
            <person name="Inokuchi H."/>
            <person name="Ikemura T."/>
            <person name="Matsumoto T."/>
            <person name="Sasaki T."/>
            <person name="Itoh T."/>
        </authorList>
    </citation>
    <scope>NUCLEOTIDE SEQUENCE [LARGE SCALE GENOMIC DNA]</scope>
    <source>
        <strain evidence="4">cv. Nipponbare</strain>
    </source>
</reference>
<dbReference type="PANTHER" id="PTHR33179:SF76">
    <property type="entry name" value="OS09G0370500 PROTEIN"/>
    <property type="match status" value="1"/>
</dbReference>
<evidence type="ECO:0007829" key="5">
    <source>
        <dbReference type="PeptideAtlas" id="A0A0P0XMF6"/>
    </source>
</evidence>
<keyword evidence="5" id="KW-1267">Proteomics identification</keyword>
<dbReference type="Pfam" id="PF05678">
    <property type="entry name" value="VQ"/>
    <property type="match status" value="1"/>
</dbReference>
<reference evidence="4" key="1">
    <citation type="journal article" date="2005" name="Nature">
        <title>The map-based sequence of the rice genome.</title>
        <authorList>
            <consortium name="International rice genome sequencing project (IRGSP)"/>
            <person name="Matsumoto T."/>
            <person name="Wu J."/>
            <person name="Kanamori H."/>
            <person name="Katayose Y."/>
            <person name="Fujisawa M."/>
            <person name="Namiki N."/>
            <person name="Mizuno H."/>
            <person name="Yamamoto K."/>
            <person name="Antonio B.A."/>
            <person name="Baba T."/>
            <person name="Sakata K."/>
            <person name="Nagamura Y."/>
            <person name="Aoki H."/>
            <person name="Arikawa K."/>
            <person name="Arita K."/>
            <person name="Bito T."/>
            <person name="Chiden Y."/>
            <person name="Fujitsuka N."/>
            <person name="Fukunaka R."/>
            <person name="Hamada M."/>
            <person name="Harada C."/>
            <person name="Hayashi A."/>
            <person name="Hijishita S."/>
            <person name="Honda M."/>
            <person name="Hosokawa S."/>
            <person name="Ichikawa Y."/>
            <person name="Idonuma A."/>
            <person name="Iijima M."/>
            <person name="Ikeda M."/>
            <person name="Ikeno M."/>
            <person name="Ito K."/>
            <person name="Ito S."/>
            <person name="Ito T."/>
            <person name="Ito Y."/>
            <person name="Ito Y."/>
            <person name="Iwabuchi A."/>
            <person name="Kamiya K."/>
            <person name="Karasawa W."/>
            <person name="Kurita K."/>
            <person name="Katagiri S."/>
            <person name="Kikuta A."/>
            <person name="Kobayashi H."/>
            <person name="Kobayashi N."/>
            <person name="Machita K."/>
            <person name="Maehara T."/>
            <person name="Masukawa M."/>
            <person name="Mizubayashi T."/>
            <person name="Mukai Y."/>
            <person name="Nagasaki H."/>
            <person name="Nagata Y."/>
            <person name="Naito S."/>
            <person name="Nakashima M."/>
            <person name="Nakama Y."/>
            <person name="Nakamichi Y."/>
            <person name="Nakamura M."/>
            <person name="Meguro A."/>
            <person name="Negishi M."/>
            <person name="Ohta I."/>
            <person name="Ohta T."/>
            <person name="Okamoto M."/>
            <person name="Ono N."/>
            <person name="Saji S."/>
            <person name="Sakaguchi M."/>
            <person name="Sakai K."/>
            <person name="Shibata M."/>
            <person name="Shimokawa T."/>
            <person name="Song J."/>
            <person name="Takazaki Y."/>
            <person name="Terasawa K."/>
            <person name="Tsugane M."/>
            <person name="Tsuji K."/>
            <person name="Ueda S."/>
            <person name="Waki K."/>
            <person name="Yamagata H."/>
            <person name="Yamamoto M."/>
            <person name="Yamamoto S."/>
            <person name="Yamane H."/>
            <person name="Yoshiki S."/>
            <person name="Yoshihara R."/>
            <person name="Yukawa K."/>
            <person name="Zhong H."/>
            <person name="Yano M."/>
            <person name="Yuan Q."/>
            <person name="Ouyang S."/>
            <person name="Liu J."/>
            <person name="Jones K.M."/>
            <person name="Gansberger K."/>
            <person name="Moffat K."/>
            <person name="Hill J."/>
            <person name="Bera J."/>
            <person name="Fadrosh D."/>
            <person name="Jin S."/>
            <person name="Johri S."/>
            <person name="Kim M."/>
            <person name="Overton L."/>
            <person name="Reardon M."/>
            <person name="Tsitrin T."/>
            <person name="Vuong H."/>
            <person name="Weaver B."/>
            <person name="Ciecko A."/>
            <person name="Tallon L."/>
            <person name="Jackson J."/>
            <person name="Pai G."/>
            <person name="Aken S.V."/>
            <person name="Utterback T."/>
            <person name="Reidmuller S."/>
            <person name="Feldblyum T."/>
            <person name="Hsiao J."/>
            <person name="Zismann V."/>
            <person name="Iobst S."/>
            <person name="de Vazeille A.R."/>
            <person name="Buell C.R."/>
            <person name="Ying K."/>
            <person name="Li Y."/>
            <person name="Lu T."/>
            <person name="Huang Y."/>
            <person name="Zhao Q."/>
            <person name="Feng Q."/>
            <person name="Zhang L."/>
            <person name="Zhu J."/>
            <person name="Weng Q."/>
            <person name="Mu J."/>
            <person name="Lu Y."/>
            <person name="Fan D."/>
            <person name="Liu Y."/>
            <person name="Guan J."/>
            <person name="Zhang Y."/>
            <person name="Yu S."/>
            <person name="Liu X."/>
            <person name="Zhang Y."/>
            <person name="Hong G."/>
            <person name="Han B."/>
            <person name="Choisne N."/>
            <person name="Demange N."/>
            <person name="Orjeda G."/>
            <person name="Samain S."/>
            <person name="Cattolico L."/>
            <person name="Pelletier E."/>
            <person name="Couloux A."/>
            <person name="Segurens B."/>
            <person name="Wincker P."/>
            <person name="D'Hont A."/>
            <person name="Scarpelli C."/>
            <person name="Weissenbach J."/>
            <person name="Salanoubat M."/>
            <person name="Quetier F."/>
            <person name="Yu Y."/>
            <person name="Kim H.R."/>
            <person name="Rambo T."/>
            <person name="Currie J."/>
            <person name="Collura K."/>
            <person name="Luo M."/>
            <person name="Yang T."/>
            <person name="Ammiraju J.S.S."/>
            <person name="Engler F."/>
            <person name="Soderlund C."/>
            <person name="Wing R.A."/>
            <person name="Palmer L.E."/>
            <person name="de la Bastide M."/>
            <person name="Spiegel L."/>
            <person name="Nascimento L."/>
            <person name="Zutavern T."/>
            <person name="O'Shaughnessy A."/>
            <person name="Dike S."/>
            <person name="Dedhia N."/>
            <person name="Preston R."/>
            <person name="Balija V."/>
            <person name="McCombie W.R."/>
            <person name="Chow T."/>
            <person name="Chen H."/>
            <person name="Chung M."/>
            <person name="Chen C."/>
            <person name="Shaw J."/>
            <person name="Wu H."/>
            <person name="Hsiao K."/>
            <person name="Chao Y."/>
            <person name="Chu M."/>
            <person name="Cheng C."/>
            <person name="Hour A."/>
            <person name="Lee P."/>
            <person name="Lin S."/>
            <person name="Lin Y."/>
            <person name="Liou J."/>
            <person name="Liu S."/>
            <person name="Hsing Y."/>
            <person name="Raghuvanshi S."/>
            <person name="Mohanty A."/>
            <person name="Bharti A.K."/>
            <person name="Gaur A."/>
            <person name="Gupta V."/>
            <person name="Kumar D."/>
            <person name="Ravi V."/>
            <person name="Vij S."/>
            <person name="Kapur A."/>
            <person name="Khurana P."/>
            <person name="Khurana P."/>
            <person name="Khurana J.P."/>
            <person name="Tyagi A.K."/>
            <person name="Gaikwad K."/>
            <person name="Singh A."/>
            <person name="Dalal V."/>
            <person name="Srivastava S."/>
            <person name="Dixit A."/>
            <person name="Pal A.K."/>
            <person name="Ghazi I.A."/>
            <person name="Yadav M."/>
            <person name="Pandit A."/>
            <person name="Bhargava A."/>
            <person name="Sureshbabu K."/>
            <person name="Batra K."/>
            <person name="Sharma T.R."/>
            <person name="Mohapatra T."/>
            <person name="Singh N.K."/>
            <person name="Messing J."/>
            <person name="Nelson A.B."/>
            <person name="Fuks G."/>
            <person name="Kavchok S."/>
            <person name="Keizer G."/>
            <person name="Linton E."/>
            <person name="Llaca V."/>
            <person name="Song R."/>
            <person name="Tanyolac B."/>
            <person name="Young S."/>
            <person name="Ho-Il K."/>
            <person name="Hahn J.H."/>
            <person name="Sangsakoo G."/>
            <person name="Vanavichit A."/>
            <person name="de Mattos Luiz.A.T."/>
            <person name="Zimmer P.D."/>
            <person name="Malone G."/>
            <person name="Dellagostin O."/>
            <person name="de Oliveira A.C."/>
            <person name="Bevan M."/>
            <person name="Bancroft I."/>
            <person name="Minx P."/>
            <person name="Cordum H."/>
            <person name="Wilson R."/>
            <person name="Cheng Z."/>
            <person name="Jin W."/>
            <person name="Jiang J."/>
            <person name="Leong S.A."/>
            <person name="Iwama H."/>
            <person name="Gojobori T."/>
            <person name="Itoh T."/>
            <person name="Niimura Y."/>
            <person name="Fujii Y."/>
            <person name="Habara T."/>
            <person name="Sakai H."/>
            <person name="Sato Y."/>
            <person name="Wilson G."/>
            <person name="Kumar K."/>
            <person name="McCouch S."/>
            <person name="Juretic N."/>
            <person name="Hoen D."/>
            <person name="Wright S."/>
            <person name="Bruskiewich R."/>
            <person name="Bureau T."/>
            <person name="Miyao A."/>
            <person name="Hirochika H."/>
            <person name="Nishikawa T."/>
            <person name="Kadowaki K."/>
            <person name="Sugiura M."/>
            <person name="Burr B."/>
            <person name="Sasaki T."/>
        </authorList>
    </citation>
    <scope>NUCLEOTIDE SEQUENCE [LARGE SCALE GENOMIC DNA]</scope>
    <source>
        <strain evidence="4">cv. Nipponbare</strain>
    </source>
</reference>
<dbReference type="InParanoid" id="A0A0P0XMF6"/>
<feature type="region of interest" description="Disordered" evidence="1">
    <location>
        <begin position="1"/>
        <end position="34"/>
    </location>
</feature>
<evidence type="ECO:0000313" key="3">
    <source>
        <dbReference type="EMBL" id="BAT07767.1"/>
    </source>
</evidence>
<dbReference type="Proteomes" id="UP000059680">
    <property type="component" value="Chromosome 9"/>
</dbReference>
<dbReference type="FunCoup" id="A0A0P0XMF6">
    <property type="interactions" value="53"/>
</dbReference>
<dbReference type="InterPro" id="IPR008889">
    <property type="entry name" value="VQ"/>
</dbReference>
<dbReference type="InterPro" id="IPR039609">
    <property type="entry name" value="VQ_15/22"/>
</dbReference>
<dbReference type="eggNOG" id="ENOG502QUSJ">
    <property type="taxonomic scope" value="Eukaryota"/>
</dbReference>
<evidence type="ECO:0000256" key="1">
    <source>
        <dbReference type="SAM" id="MobiDB-lite"/>
    </source>
</evidence>
<dbReference type="PaxDb" id="39947-A0A0P0XMF6"/>
<feature type="region of interest" description="Disordered" evidence="1">
    <location>
        <begin position="336"/>
        <end position="363"/>
    </location>
</feature>
<dbReference type="OMA" id="NYTSHAG"/>
<dbReference type="STRING" id="39947.A0A0P0XMF6"/>
<dbReference type="PANTHER" id="PTHR33179">
    <property type="entry name" value="VQ MOTIF-CONTAINING PROTEIN"/>
    <property type="match status" value="1"/>
</dbReference>
<protein>
    <submittedName>
        <fullName evidence="3">Os09g0370500 protein</fullName>
    </submittedName>
</protein>
<feature type="region of interest" description="Disordered" evidence="1">
    <location>
        <begin position="505"/>
        <end position="545"/>
    </location>
</feature>
<sequence length="545" mass="55465">MWFTKPATPPHVNTPAKSHSPRRPPPSARFSPLLLPPFVPARTCSEPSSRSRRRPASPCLLFSLFIPPRLPLLPLSPSPLRDGRFESVSERFRWLAWGGVAHLHRWVMDSGNSGGSLQSSSGGDDEFDSRGGGGGGGVDSSPLSALLRPSSSSGFSLHGGSMYGFQELGSVGTSLQHQQGVQLQPWSAAQFAAGAPSSSSPRVAADAGVAGAHQQQQQQQQGDPSSEGAGAGAAVAAAPARGSRKRTRASRRAPTTVLTTDTSNFRAMVQEFTGIPSPPFVAGVGAPAASLRTRFDHLFPSPASALRSAAAGDPASSLPPYLLRPFAQKLPTAASPFPPYTSSSSSTPLSTSTPSSSNLAAANANATTTSTAAATTATSVNPTAAAGAGDTFQLTPAALLRMQHDATSSSGSYLSFPSVLAAASQPMFGGFAQGGGGGARLHDASPSPSFSEFLGGGISLTDGGGLMSSDALHHHLPTRNDAHHHGGDELSGVVASGSCKLNYTSHAGAPSSSQAAAADKPPDGSTAAARPARGEGLDPWICTSE</sequence>
<feature type="domain" description="VQ" evidence="2">
    <location>
        <begin position="252"/>
        <end position="279"/>
    </location>
</feature>
<feature type="compositionally biased region" description="Basic residues" evidence="1">
    <location>
        <begin position="242"/>
        <end position="251"/>
    </location>
</feature>
<dbReference type="Gramene" id="Os09t0370500-00">
    <property type="protein sequence ID" value="Os09t0370500-00"/>
    <property type="gene ID" value="Os09g0370500"/>
</dbReference>
<dbReference type="AlphaFoldDB" id="A0A0P0XMF6"/>
<feature type="compositionally biased region" description="Low complexity" evidence="1">
    <location>
        <begin position="232"/>
        <end position="241"/>
    </location>
</feature>
<proteinExistence type="evidence at protein level"/>
<reference evidence="3 4" key="3">
    <citation type="journal article" date="2013" name="Rice">
        <title>Improvement of the Oryza sativa Nipponbare reference genome using next generation sequence and optical map data.</title>
        <authorList>
            <person name="Kawahara Y."/>
            <person name="de la Bastide M."/>
            <person name="Hamilton J.P."/>
            <person name="Kanamori H."/>
            <person name="McCombie W.R."/>
            <person name="Ouyang S."/>
            <person name="Schwartz D.C."/>
            <person name="Tanaka T."/>
            <person name="Wu J."/>
            <person name="Zhou S."/>
            <person name="Childs K.L."/>
            <person name="Davidson R.M."/>
            <person name="Lin H."/>
            <person name="Quesada-Ocampo L."/>
            <person name="Vaillancourt B."/>
            <person name="Sakai H."/>
            <person name="Lee S.S."/>
            <person name="Kim J."/>
            <person name="Numa H."/>
            <person name="Itoh T."/>
            <person name="Buell C.R."/>
            <person name="Matsumoto T."/>
        </authorList>
    </citation>
    <scope>NUCLEOTIDE SEQUENCE [LARGE SCALE GENOMIC DNA]</scope>
    <source>
        <strain evidence="4">cv. Nipponbare</strain>
    </source>
</reference>